<sequence length="353" mass="39689">MENPDVDLSETNGTRLLMTISIFLALSWVAVTLRTYTRAYLIRAFRTDDWIMLIAQVTFTIYSGFLYAGLEAGIGRHNAAIEDADREVAALKWQALAISMYIALMLLIKLSIGFFLLRITIHMPAYARIIGTSLALISISSVVVFFWNIFQCIPVEKQWDYRITYGQCVRPDEIVVVAYVVSAMTIVTDFFYGEALIPIPMVWKVKMTIQAKVTVVLILGMGIFASVATIVRIRLLPTMADLDDVLYAGTDAMIWTIVEAGLAIIAASLATIRPLLRVLRVRGFESSDSCEEIEGLGLQALEPRSDRQRRFLQFYGINDMPLTHDTRPATIFCFHHDDAKSQHVQLHDAGREP</sequence>
<feature type="transmembrane region" description="Helical" evidence="6">
    <location>
        <begin position="213"/>
        <end position="233"/>
    </location>
</feature>
<evidence type="ECO:0000256" key="6">
    <source>
        <dbReference type="SAM" id="Phobius"/>
    </source>
</evidence>
<evidence type="ECO:0000256" key="1">
    <source>
        <dbReference type="ARBA" id="ARBA00004141"/>
    </source>
</evidence>
<evidence type="ECO:0000313" key="9">
    <source>
        <dbReference type="Proteomes" id="UP000775872"/>
    </source>
</evidence>
<dbReference type="Pfam" id="PF20684">
    <property type="entry name" value="Fung_rhodopsin"/>
    <property type="match status" value="1"/>
</dbReference>
<evidence type="ECO:0000313" key="8">
    <source>
        <dbReference type="EMBL" id="CAH0053367.1"/>
    </source>
</evidence>
<comment type="subcellular location">
    <subcellularLocation>
        <location evidence="1">Membrane</location>
        <topology evidence="1">Multi-pass membrane protein</topology>
    </subcellularLocation>
</comment>
<feature type="transmembrane region" description="Helical" evidence="6">
    <location>
        <begin position="253"/>
        <end position="272"/>
    </location>
</feature>
<keyword evidence="2 6" id="KW-0812">Transmembrane</keyword>
<keyword evidence="9" id="KW-1185">Reference proteome</keyword>
<name>A0A9N9ZD57_9HYPO</name>
<comment type="caution">
    <text evidence="8">The sequence shown here is derived from an EMBL/GenBank/DDBJ whole genome shotgun (WGS) entry which is preliminary data.</text>
</comment>
<dbReference type="OrthoDB" id="4682787at2759"/>
<feature type="transmembrane region" description="Helical" evidence="6">
    <location>
        <begin position="129"/>
        <end position="150"/>
    </location>
</feature>
<accession>A0A9N9ZD57</accession>
<keyword evidence="3 6" id="KW-1133">Transmembrane helix</keyword>
<comment type="similarity">
    <text evidence="5">Belongs to the SAT4 family.</text>
</comment>
<protein>
    <recommendedName>
        <fullName evidence="7">Rhodopsin domain-containing protein</fullName>
    </recommendedName>
</protein>
<keyword evidence="4 6" id="KW-0472">Membrane</keyword>
<feature type="domain" description="Rhodopsin" evidence="7">
    <location>
        <begin position="33"/>
        <end position="277"/>
    </location>
</feature>
<dbReference type="InterPro" id="IPR049326">
    <property type="entry name" value="Rhodopsin_dom_fungi"/>
</dbReference>
<organism evidence="8 9">
    <name type="scientific">Clonostachys solani</name>
    <dbReference type="NCBI Taxonomy" id="160281"/>
    <lineage>
        <taxon>Eukaryota</taxon>
        <taxon>Fungi</taxon>
        <taxon>Dikarya</taxon>
        <taxon>Ascomycota</taxon>
        <taxon>Pezizomycotina</taxon>
        <taxon>Sordariomycetes</taxon>
        <taxon>Hypocreomycetidae</taxon>
        <taxon>Hypocreales</taxon>
        <taxon>Bionectriaceae</taxon>
        <taxon>Clonostachys</taxon>
    </lineage>
</organism>
<evidence type="ECO:0000256" key="2">
    <source>
        <dbReference type="ARBA" id="ARBA00022692"/>
    </source>
</evidence>
<dbReference type="EMBL" id="CABFOC020000045">
    <property type="protein sequence ID" value="CAH0053367.1"/>
    <property type="molecule type" value="Genomic_DNA"/>
</dbReference>
<dbReference type="AlphaFoldDB" id="A0A9N9ZD57"/>
<dbReference type="PANTHER" id="PTHR33048:SF96">
    <property type="entry name" value="INTEGRAL MEMBRANE PROTEIN"/>
    <property type="match status" value="1"/>
</dbReference>
<proteinExistence type="inferred from homology"/>
<dbReference type="GO" id="GO:0016020">
    <property type="term" value="C:membrane"/>
    <property type="evidence" value="ECO:0007669"/>
    <property type="project" value="UniProtKB-SubCell"/>
</dbReference>
<reference evidence="8" key="1">
    <citation type="submission" date="2021-10" db="EMBL/GenBank/DDBJ databases">
        <authorList>
            <person name="Piombo E."/>
        </authorList>
    </citation>
    <scope>NUCLEOTIDE SEQUENCE</scope>
</reference>
<gene>
    <name evidence="8" type="ORF">CSOL1703_00005239</name>
</gene>
<dbReference type="Proteomes" id="UP000775872">
    <property type="component" value="Unassembled WGS sequence"/>
</dbReference>
<dbReference type="InterPro" id="IPR052337">
    <property type="entry name" value="SAT4-like"/>
</dbReference>
<evidence type="ECO:0000259" key="7">
    <source>
        <dbReference type="Pfam" id="PF20684"/>
    </source>
</evidence>
<feature type="transmembrane region" description="Helical" evidence="6">
    <location>
        <begin position="16"/>
        <end position="37"/>
    </location>
</feature>
<evidence type="ECO:0000256" key="4">
    <source>
        <dbReference type="ARBA" id="ARBA00023136"/>
    </source>
</evidence>
<evidence type="ECO:0000256" key="3">
    <source>
        <dbReference type="ARBA" id="ARBA00022989"/>
    </source>
</evidence>
<feature type="transmembrane region" description="Helical" evidence="6">
    <location>
        <begin position="95"/>
        <end position="117"/>
    </location>
</feature>
<feature type="transmembrane region" description="Helical" evidence="6">
    <location>
        <begin position="49"/>
        <end position="70"/>
    </location>
</feature>
<feature type="transmembrane region" description="Helical" evidence="6">
    <location>
        <begin position="174"/>
        <end position="192"/>
    </location>
</feature>
<dbReference type="PANTHER" id="PTHR33048">
    <property type="entry name" value="PTH11-LIKE INTEGRAL MEMBRANE PROTEIN (AFU_ORTHOLOGUE AFUA_5G11245)"/>
    <property type="match status" value="1"/>
</dbReference>
<evidence type="ECO:0000256" key="5">
    <source>
        <dbReference type="ARBA" id="ARBA00038359"/>
    </source>
</evidence>